<keyword evidence="2" id="KW-1185">Reference proteome</keyword>
<dbReference type="Proteomes" id="UP000503483">
    <property type="component" value="Chromosome"/>
</dbReference>
<accession>A0A6M8ELQ7</accession>
<reference evidence="1 2" key="1">
    <citation type="submission" date="2019-08" db="EMBL/GenBank/DDBJ databases">
        <title>Complete genome sequence of Arcobacter acticola.</title>
        <authorList>
            <person name="Miller W."/>
        </authorList>
    </citation>
    <scope>NUCLEOTIDE SEQUENCE [LARGE SCALE GENOMIC DNA]</scope>
    <source>
        <strain evidence="1 2">KCTC 52212</strain>
    </source>
</reference>
<dbReference type="Pfam" id="PF06258">
    <property type="entry name" value="Mito_fiss_Elm1"/>
    <property type="match status" value="1"/>
</dbReference>
<name>A0A6M8ELQ7_9BACT</name>
<dbReference type="EMBL" id="CP042652">
    <property type="protein sequence ID" value="QKE29478.1"/>
    <property type="molecule type" value="Genomic_DNA"/>
</dbReference>
<evidence type="ECO:0000313" key="1">
    <source>
        <dbReference type="EMBL" id="QKE29478.1"/>
    </source>
</evidence>
<evidence type="ECO:0000313" key="2">
    <source>
        <dbReference type="Proteomes" id="UP000503483"/>
    </source>
</evidence>
<dbReference type="RefSeq" id="WP_172127209.1">
    <property type="nucleotide sequence ID" value="NZ_CP042652.1"/>
</dbReference>
<gene>
    <name evidence="1" type="ORF">AACT_2369</name>
</gene>
<protein>
    <submittedName>
        <fullName evidence="1">Mitochondrial fission domain-containing protein</fullName>
    </submittedName>
</protein>
<dbReference type="InterPro" id="IPR009367">
    <property type="entry name" value="Elm1-like"/>
</dbReference>
<proteinExistence type="predicted"/>
<dbReference type="KEGG" id="paco:AACT_2369"/>
<sequence>MKVLVIKDDKPGHYNQTEGLVLYLKEMSNDLEVEYIQIEIKSKLTRKILRFLLNTFPKLFTQNSLKYLSFFYKNYSIPKNIPDLIISTGGNTSNLNAWFAKIYKCKNILNGALRGLKEELFTNITTVIDLGYKNQIILDVAPNTITKEKLLEKSNEFLKLNNLDINQKYYTLLIGGNGAGYKYDNKFYDDLINFVKKISKDKNIKWLITTSRRTPLEIENKLEKMLKEYYSYFVAYNKKEEKILLPFFGLSEAIFVTEESSSMISEAISSSKKVFTIGNEYSDADENYKSILKKFELNNQIIRIKNFSLHDNRHEFNNKNINCEFRNFIKKEFR</sequence>
<dbReference type="AlphaFoldDB" id="A0A6M8ELQ7"/>
<organism evidence="1 2">
    <name type="scientific">Arcobacter acticola</name>
    <dbReference type="NCBI Taxonomy" id="1849015"/>
    <lineage>
        <taxon>Bacteria</taxon>
        <taxon>Pseudomonadati</taxon>
        <taxon>Campylobacterota</taxon>
        <taxon>Epsilonproteobacteria</taxon>
        <taxon>Campylobacterales</taxon>
        <taxon>Arcobacteraceae</taxon>
        <taxon>Arcobacter</taxon>
    </lineage>
</organism>